<sequence length="266" mass="30161">MFYLKEFFKSIGESPIRGVSFLLFSCLLAMSLTHRSWIANTIERVTPEKMVNPYFVAVVDGAVDADKIKGVLARLPGVMNIDDKESDRSRSKLNGLVAQLGADYSLNSDLMNFKSLRIVMSPSLSVESLEFVRNQVVKMGGKEHVTATEIKYPEVTSVMKAHPFYSFLAKAGDWGVVAIIALCWIISYWLCYDVFRSRSYIIEKFQRKRLVAAKSIATGLMIVLAAFTGLGIWNGTLKVFDTIILFMVFSVFWTFSMQEWRWKPTL</sequence>
<keyword evidence="1" id="KW-0472">Membrane</keyword>
<dbReference type="EMBL" id="CP139487">
    <property type="protein sequence ID" value="WPU64451.1"/>
    <property type="molecule type" value="Genomic_DNA"/>
</dbReference>
<evidence type="ECO:0000313" key="3">
    <source>
        <dbReference type="Proteomes" id="UP001324634"/>
    </source>
</evidence>
<evidence type="ECO:0000313" key="2">
    <source>
        <dbReference type="EMBL" id="WPU64451.1"/>
    </source>
</evidence>
<name>A0AAX4HMM0_9BACT</name>
<proteinExistence type="predicted"/>
<gene>
    <name evidence="2" type="ORF">SOO65_17290</name>
</gene>
<feature type="transmembrane region" description="Helical" evidence="1">
    <location>
        <begin position="239"/>
        <end position="256"/>
    </location>
</feature>
<reference evidence="2 3" key="1">
    <citation type="submission" date="2023-11" db="EMBL/GenBank/DDBJ databases">
        <title>Peredibacter starrii A3.12.</title>
        <authorList>
            <person name="Mitchell R.J."/>
        </authorList>
    </citation>
    <scope>NUCLEOTIDE SEQUENCE [LARGE SCALE GENOMIC DNA]</scope>
    <source>
        <strain evidence="2 3">A3.12</strain>
    </source>
</reference>
<protein>
    <submittedName>
        <fullName evidence="2">Uncharacterized protein</fullName>
    </submittedName>
</protein>
<keyword evidence="1" id="KW-0812">Transmembrane</keyword>
<dbReference type="AlphaFoldDB" id="A0AAX4HMM0"/>
<feature type="transmembrane region" description="Helical" evidence="1">
    <location>
        <begin position="216"/>
        <end position="233"/>
    </location>
</feature>
<dbReference type="Proteomes" id="UP001324634">
    <property type="component" value="Chromosome"/>
</dbReference>
<dbReference type="KEGG" id="psti:SOO65_17290"/>
<keyword evidence="3" id="KW-1185">Reference proteome</keyword>
<accession>A0AAX4HMM0</accession>
<keyword evidence="1" id="KW-1133">Transmembrane helix</keyword>
<organism evidence="2 3">
    <name type="scientific">Peredibacter starrii</name>
    <dbReference type="NCBI Taxonomy" id="28202"/>
    <lineage>
        <taxon>Bacteria</taxon>
        <taxon>Pseudomonadati</taxon>
        <taxon>Bdellovibrionota</taxon>
        <taxon>Bacteriovoracia</taxon>
        <taxon>Bacteriovoracales</taxon>
        <taxon>Bacteriovoracaceae</taxon>
        <taxon>Peredibacter</taxon>
    </lineage>
</organism>
<dbReference type="RefSeq" id="WP_321393284.1">
    <property type="nucleotide sequence ID" value="NZ_CP139487.1"/>
</dbReference>
<feature type="transmembrane region" description="Helical" evidence="1">
    <location>
        <begin position="174"/>
        <end position="195"/>
    </location>
</feature>
<evidence type="ECO:0000256" key="1">
    <source>
        <dbReference type="SAM" id="Phobius"/>
    </source>
</evidence>